<dbReference type="EMBL" id="VRMN01000002">
    <property type="protein sequence ID" value="KAA8496838.1"/>
    <property type="molecule type" value="Genomic_DNA"/>
</dbReference>
<dbReference type="Proteomes" id="UP000324585">
    <property type="component" value="Unassembled WGS sequence"/>
</dbReference>
<sequence length="413" mass="47128">MLVKVLAVCIAVVAIALRAHVASAVPDAGFRVSDADFRFRENGFPELHEGMKLFSMRVEELPTLGSELHEDECDAQMDHGQYADALAIKVKTLAPEAGKDVLLDMFSQASRVLGREDLICVKSSLLHKHIDELAFPGLKMMSEEERRAEMLRVLDEIRPDVKHFKTERMELPESATSERLAWWSYVPTGETWNPSPSVKAQKPIGWPASFKKYYDEGDVLKKCPWVWDRILHDNWYRTSSPVKCPGEYGSLSGYGNLKGCRIPFTMPFGSTNDHHRFSKTGIRCDLWQFAHMKCQADAPYSNNGCQTVQDYHEHSLYYIMNHMIGSWQNYGYDPEGIWWGVVSQHCNAASQYYRGLDMCDYWVSNRGAWHVYCDWAHDLVGGEVSLGDDCLMTTGISCWRQQQCSFNYLVAAY</sequence>
<protein>
    <submittedName>
        <fullName evidence="2">Uncharacterized protein</fullName>
    </submittedName>
</protein>
<name>A0A5J4Z0G6_PORPP</name>
<feature type="signal peptide" evidence="1">
    <location>
        <begin position="1"/>
        <end position="24"/>
    </location>
</feature>
<reference evidence="3" key="1">
    <citation type="journal article" date="2019" name="Nat. Commun.">
        <title>Expansion of phycobilisome linker gene families in mesophilic red algae.</title>
        <authorList>
            <person name="Lee J."/>
            <person name="Kim D."/>
            <person name="Bhattacharya D."/>
            <person name="Yoon H.S."/>
        </authorList>
    </citation>
    <scope>NUCLEOTIDE SEQUENCE [LARGE SCALE GENOMIC DNA]</scope>
    <source>
        <strain evidence="3">CCMP 1328</strain>
    </source>
</reference>
<keyword evidence="1" id="KW-0732">Signal</keyword>
<keyword evidence="3" id="KW-1185">Reference proteome</keyword>
<evidence type="ECO:0000313" key="3">
    <source>
        <dbReference type="Proteomes" id="UP000324585"/>
    </source>
</evidence>
<feature type="chain" id="PRO_5023876668" evidence="1">
    <location>
        <begin position="25"/>
        <end position="413"/>
    </location>
</feature>
<comment type="caution">
    <text evidence="2">The sequence shown here is derived from an EMBL/GenBank/DDBJ whole genome shotgun (WGS) entry which is preliminary data.</text>
</comment>
<evidence type="ECO:0000256" key="1">
    <source>
        <dbReference type="SAM" id="SignalP"/>
    </source>
</evidence>
<gene>
    <name evidence="2" type="ORF">FVE85_0567</name>
</gene>
<dbReference type="AlphaFoldDB" id="A0A5J4Z0G6"/>
<accession>A0A5J4Z0G6</accession>
<evidence type="ECO:0000313" key="2">
    <source>
        <dbReference type="EMBL" id="KAA8496838.1"/>
    </source>
</evidence>
<organism evidence="2 3">
    <name type="scientific">Porphyridium purpureum</name>
    <name type="common">Red alga</name>
    <name type="synonym">Porphyridium cruentum</name>
    <dbReference type="NCBI Taxonomy" id="35688"/>
    <lineage>
        <taxon>Eukaryota</taxon>
        <taxon>Rhodophyta</taxon>
        <taxon>Bangiophyceae</taxon>
        <taxon>Porphyridiales</taxon>
        <taxon>Porphyridiaceae</taxon>
        <taxon>Porphyridium</taxon>
    </lineage>
</organism>
<proteinExistence type="predicted"/>